<accession>A0A0E9T217</accession>
<dbReference type="AlphaFoldDB" id="A0A0E9T217"/>
<evidence type="ECO:0000259" key="1">
    <source>
        <dbReference type="PROSITE" id="PS50878"/>
    </source>
</evidence>
<protein>
    <recommendedName>
        <fullName evidence="1">Reverse transcriptase domain-containing protein</fullName>
    </recommendedName>
</protein>
<dbReference type="PANTHER" id="PTHR31635:SF196">
    <property type="entry name" value="REVERSE TRANSCRIPTASE DOMAIN-CONTAINING PROTEIN-RELATED"/>
    <property type="match status" value="1"/>
</dbReference>
<sequence>MATVTTNGITSQSFTLHRGNRQGCPLSPSLFTFFIEPLAAAIRQNENIKGIITHNTHHKISLYTDDVMLYYKILKITLQETIKLHTKQFLQK</sequence>
<dbReference type="PANTHER" id="PTHR31635">
    <property type="entry name" value="REVERSE TRANSCRIPTASE DOMAIN-CONTAINING PROTEIN-RELATED"/>
    <property type="match status" value="1"/>
</dbReference>
<reference evidence="2" key="1">
    <citation type="submission" date="2014-11" db="EMBL/GenBank/DDBJ databases">
        <authorList>
            <person name="Amaro Gonzalez C."/>
        </authorList>
    </citation>
    <scope>NUCLEOTIDE SEQUENCE</scope>
</reference>
<dbReference type="InterPro" id="IPR000477">
    <property type="entry name" value="RT_dom"/>
</dbReference>
<name>A0A0E9T217_ANGAN</name>
<dbReference type="PROSITE" id="PS50878">
    <property type="entry name" value="RT_POL"/>
    <property type="match status" value="1"/>
</dbReference>
<evidence type="ECO:0000313" key="2">
    <source>
        <dbReference type="EMBL" id="JAH47005.1"/>
    </source>
</evidence>
<dbReference type="EMBL" id="GBXM01061572">
    <property type="protein sequence ID" value="JAH47005.1"/>
    <property type="molecule type" value="Transcribed_RNA"/>
</dbReference>
<reference evidence="2" key="2">
    <citation type="journal article" date="2015" name="Fish Shellfish Immunol.">
        <title>Early steps in the European eel (Anguilla anguilla)-Vibrio vulnificus interaction in the gills: Role of the RtxA13 toxin.</title>
        <authorList>
            <person name="Callol A."/>
            <person name="Pajuelo D."/>
            <person name="Ebbesson L."/>
            <person name="Teles M."/>
            <person name="MacKenzie S."/>
            <person name="Amaro C."/>
        </authorList>
    </citation>
    <scope>NUCLEOTIDE SEQUENCE</scope>
</reference>
<proteinExistence type="predicted"/>
<dbReference type="Pfam" id="PF00078">
    <property type="entry name" value="RVT_1"/>
    <property type="match status" value="1"/>
</dbReference>
<organism evidence="2">
    <name type="scientific">Anguilla anguilla</name>
    <name type="common">European freshwater eel</name>
    <name type="synonym">Muraena anguilla</name>
    <dbReference type="NCBI Taxonomy" id="7936"/>
    <lineage>
        <taxon>Eukaryota</taxon>
        <taxon>Metazoa</taxon>
        <taxon>Chordata</taxon>
        <taxon>Craniata</taxon>
        <taxon>Vertebrata</taxon>
        <taxon>Euteleostomi</taxon>
        <taxon>Actinopterygii</taxon>
        <taxon>Neopterygii</taxon>
        <taxon>Teleostei</taxon>
        <taxon>Anguilliformes</taxon>
        <taxon>Anguillidae</taxon>
        <taxon>Anguilla</taxon>
    </lineage>
</organism>
<feature type="domain" description="Reverse transcriptase" evidence="1">
    <location>
        <begin position="1"/>
        <end position="92"/>
    </location>
</feature>